<proteinExistence type="predicted"/>
<evidence type="ECO:0000259" key="1">
    <source>
        <dbReference type="Pfam" id="PF24238"/>
    </source>
</evidence>
<gene>
    <name evidence="2" type="primary">54</name>
    <name evidence="2" type="ORF">SHIVAL_54</name>
</gene>
<protein>
    <recommendedName>
        <fullName evidence="1">CDGP domain-containing protein</fullName>
    </recommendedName>
</protein>
<sequence length="348" mass="38910">MVSRRLKAALAAVIATAAGALATAPAASAEEIAGCKTELWILWGSNTRTLCDTPRRADGSWTRYREFWSPSYYKSFTCTTYGGRYYASTSCDGGYVVPRRSKGIEVYPVTDANSAPRRAGVARMTAVDLDTARQLVGDSVPSTGALPAAWWISTDPEIIEAYDRWQLDYEAHRERIDVFVREMFGGTGAEDAMMWSHGTRSVISGFTPPRPMTYWSGHPDYRPPPTGWRVDSKSHLLVPSRKTKADRESDANKVFSELKQVPNLGTYMFGLSPELFLDDRGWVGTVYYTRYRRGDNCVWAYSGGDPDRQLTDDRREFKVAATVWTRMPLSTLAKLMEEKAERIKAGAS</sequence>
<evidence type="ECO:0000313" key="3">
    <source>
        <dbReference type="Proteomes" id="UP000012172"/>
    </source>
</evidence>
<dbReference type="GeneID" id="26517509"/>
<dbReference type="RefSeq" id="YP_009189292.1">
    <property type="nucleotide sequence ID" value="NC_028674.1"/>
</dbReference>
<dbReference type="KEGG" id="vg:26517509"/>
<dbReference type="InterPro" id="IPR056271">
    <property type="entry name" value="CDGP_dom"/>
</dbReference>
<feature type="domain" description="CDGP" evidence="1">
    <location>
        <begin position="34"/>
        <end position="111"/>
    </location>
</feature>
<organism evidence="2 3">
    <name type="scientific">Mycobacterium phage ShiVal</name>
    <dbReference type="NCBI Taxonomy" id="1296647"/>
    <lineage>
        <taxon>Viruses</taxon>
        <taxon>Duplodnaviria</taxon>
        <taxon>Heunggongvirae</taxon>
        <taxon>Uroviricota</taxon>
        <taxon>Caudoviricetes</taxon>
        <taxon>Bclasvirinae</taxon>
        <taxon>Pegunavirus</taxon>
        <taxon>Pegunavirus suffolk</taxon>
    </lineage>
</organism>
<dbReference type="Pfam" id="PF24238">
    <property type="entry name" value="CDGP"/>
    <property type="match status" value="1"/>
</dbReference>
<reference evidence="2 3" key="1">
    <citation type="submission" date="2013-02" db="EMBL/GenBank/DDBJ databases">
        <authorList>
            <person name="Adams S.D."/>
            <person name="Binsol M.R."/>
            <person name="Caldararo M.D."/>
            <person name="Ely S.E."/>
            <person name="Kassa W.T."/>
            <person name="Khan Z.K."/>
            <person name="Majekodunmi M."/>
            <person name="Marcillo D."/>
            <person name="Marcoux R."/>
            <person name="Monsen-Collar K.J."/>
            <person name="Ndukwe K."/>
            <person name="Paschalis V.M."/>
            <person name="Patel S.N."/>
            <person name="Salim M."/>
            <person name="Silva A.F."/>
            <person name="Villagomez J.H."/>
            <person name="Wong L.T."/>
            <person name="Buck G.A."/>
            <person name="Campbell R."/>
            <person name="Carvalho M.R."/>
            <person name="Johnson A."/>
            <person name="Kettlewell J.M."/>
            <person name="Lee V."/>
            <person name="Loviza R."/>
            <person name="Renner D."/>
            <person name="Serrano M.G."/>
            <person name="Voegtly L.J."/>
            <person name="Walstead R."/>
            <person name="Wang Y.P."/>
            <person name="Bradley K.W."/>
            <person name="Khaja R."/>
            <person name="Lewis M.F."/>
            <person name="Barker L.P."/>
            <person name="Asai D.J."/>
            <person name="Bowman C.A."/>
            <person name="Russell D.A."/>
            <person name="Pope W.H."/>
            <person name="Jacobs-Sera D."/>
            <person name="Hendrix R.W."/>
            <person name="Hatfull G.F."/>
        </authorList>
    </citation>
    <scope>NUCLEOTIDE SEQUENCE [LARGE SCALE GENOMIC DNA]</scope>
</reference>
<dbReference type="EMBL" id="KC576784">
    <property type="protein sequence ID" value="AGI13059.1"/>
    <property type="molecule type" value="Genomic_DNA"/>
</dbReference>
<accession>M4W8T4</accession>
<dbReference type="Proteomes" id="UP000012172">
    <property type="component" value="Segment"/>
</dbReference>
<name>M4W8T4_9CAUD</name>
<evidence type="ECO:0000313" key="2">
    <source>
        <dbReference type="EMBL" id="AGI13059.1"/>
    </source>
</evidence>